<evidence type="ECO:0000259" key="1">
    <source>
        <dbReference type="Pfam" id="PF07883"/>
    </source>
</evidence>
<dbReference type="PANTHER" id="PTHR36440:SF1">
    <property type="entry name" value="PUTATIVE (AFU_ORTHOLOGUE AFUA_8G07350)-RELATED"/>
    <property type="match status" value="1"/>
</dbReference>
<accession>A0A2P7B6U2</accession>
<keyword evidence="3" id="KW-1185">Reference proteome</keyword>
<evidence type="ECO:0000313" key="2">
    <source>
        <dbReference type="EMBL" id="PSH62185.1"/>
    </source>
</evidence>
<dbReference type="Gene3D" id="2.60.120.10">
    <property type="entry name" value="Jelly Rolls"/>
    <property type="match status" value="1"/>
</dbReference>
<dbReference type="AlphaFoldDB" id="A0A2P7B6U2"/>
<dbReference type="InterPro" id="IPR011051">
    <property type="entry name" value="RmlC_Cupin_sf"/>
</dbReference>
<sequence length="163" mass="18266">MTQFSKTLFPGEGESVQIGTTTHTTFKAVGKETGDRIGLFEHRMKPGAPGASPHVHRHQLEAFYVLEGTVEIFVDGEHIAAPAGTYIQVPEDVPHGFHNPYDKEAAMLIFFSPGKNREEYFRRLAALYANGRRASEQELIDLMADFDQFEVEYTGDVPGWGRH</sequence>
<organism evidence="2 3">
    <name type="scientific">Phyllobacterium sophorae</name>
    <dbReference type="NCBI Taxonomy" id="1520277"/>
    <lineage>
        <taxon>Bacteria</taxon>
        <taxon>Pseudomonadati</taxon>
        <taxon>Pseudomonadota</taxon>
        <taxon>Alphaproteobacteria</taxon>
        <taxon>Hyphomicrobiales</taxon>
        <taxon>Phyllobacteriaceae</taxon>
        <taxon>Phyllobacterium</taxon>
    </lineage>
</organism>
<comment type="caution">
    <text evidence="2">The sequence shown here is derived from an EMBL/GenBank/DDBJ whole genome shotgun (WGS) entry which is preliminary data.</text>
</comment>
<dbReference type="RefSeq" id="WP_106665853.1">
    <property type="nucleotide sequence ID" value="NZ_PGGM01000010.1"/>
</dbReference>
<dbReference type="Pfam" id="PF07883">
    <property type="entry name" value="Cupin_2"/>
    <property type="match status" value="1"/>
</dbReference>
<dbReference type="EMBL" id="PGGM01000010">
    <property type="protein sequence ID" value="PSH62185.1"/>
    <property type="molecule type" value="Genomic_DNA"/>
</dbReference>
<evidence type="ECO:0000313" key="3">
    <source>
        <dbReference type="Proteomes" id="UP000241764"/>
    </source>
</evidence>
<gene>
    <name evidence="2" type="ORF">CU103_20340</name>
</gene>
<name>A0A2P7B6U2_9HYPH</name>
<dbReference type="SUPFAM" id="SSF51182">
    <property type="entry name" value="RmlC-like cupins"/>
    <property type="match status" value="1"/>
</dbReference>
<dbReference type="InterPro" id="IPR013096">
    <property type="entry name" value="Cupin_2"/>
</dbReference>
<dbReference type="PANTHER" id="PTHR36440">
    <property type="entry name" value="PUTATIVE (AFU_ORTHOLOGUE AFUA_8G07350)-RELATED"/>
    <property type="match status" value="1"/>
</dbReference>
<protein>
    <submittedName>
        <fullName evidence="2">Cupin domain-containing protein</fullName>
    </submittedName>
</protein>
<proteinExistence type="predicted"/>
<dbReference type="InterPro" id="IPR014710">
    <property type="entry name" value="RmlC-like_jellyroll"/>
</dbReference>
<dbReference type="InterPro" id="IPR053146">
    <property type="entry name" value="QDO-like"/>
</dbReference>
<feature type="domain" description="Cupin type-2" evidence="1">
    <location>
        <begin position="42"/>
        <end position="109"/>
    </location>
</feature>
<dbReference type="OrthoDB" id="9798709at2"/>
<dbReference type="Proteomes" id="UP000241764">
    <property type="component" value="Unassembled WGS sequence"/>
</dbReference>
<reference evidence="3" key="1">
    <citation type="submission" date="2017-11" db="EMBL/GenBank/DDBJ databases">
        <authorList>
            <person name="Kuznetsova I."/>
            <person name="Sazanova A."/>
            <person name="Chirak E."/>
            <person name="Safronova V."/>
            <person name="Willems A."/>
        </authorList>
    </citation>
    <scope>NUCLEOTIDE SEQUENCE [LARGE SCALE GENOMIC DNA]</scope>
    <source>
        <strain evidence="3">CCBAU 03422</strain>
    </source>
</reference>